<dbReference type="Gene3D" id="6.10.340.10">
    <property type="match status" value="1"/>
</dbReference>
<dbReference type="InterPro" id="IPR003660">
    <property type="entry name" value="HAMP_dom"/>
</dbReference>
<dbReference type="Proteomes" id="UP000307968">
    <property type="component" value="Chromosome"/>
</dbReference>
<accession>A0A4U9HNH0</accession>
<dbReference type="PROSITE" id="PS50885">
    <property type="entry name" value="HAMP"/>
    <property type="match status" value="1"/>
</dbReference>
<dbReference type="PANTHER" id="PTHR32089">
    <property type="entry name" value="METHYL-ACCEPTING CHEMOTAXIS PROTEIN MCPB"/>
    <property type="match status" value="1"/>
</dbReference>
<feature type="region of interest" description="Disordered" evidence="1">
    <location>
        <begin position="216"/>
        <end position="238"/>
    </location>
</feature>
<sequence>MRLSFERGFIDYIKHSNEQRIAMLSDALEDQYSRHGNWAFLRNNDRVVYQIMRSFEQSSDSSHNLPPKGWRTQFWVVDSQFRRLVGHSGPLPKEGTRQPIRYNNQIVGWVIATPPERLTRNADINFDRQQKRTSWLIAALSALLAAAATLLMSRGLLAPVKRLVAGTHRLAAGDFSARVAVSSQDELGRLAQDFNQLATSLEKKRTHAPSVYGRRLPRAAHPAGGAARRTGGAAGRRAPADAGFARLAAGGSRHADQTGG</sequence>
<evidence type="ECO:0000256" key="1">
    <source>
        <dbReference type="SAM" id="MobiDB-lite"/>
    </source>
</evidence>
<dbReference type="GO" id="GO:0007165">
    <property type="term" value="P:signal transduction"/>
    <property type="evidence" value="ECO:0007669"/>
    <property type="project" value="InterPro"/>
</dbReference>
<dbReference type="PANTHER" id="PTHR32089:SF112">
    <property type="entry name" value="LYSOZYME-LIKE PROTEIN-RELATED"/>
    <property type="match status" value="1"/>
</dbReference>
<dbReference type="EMBL" id="LR590463">
    <property type="protein sequence ID" value="VTP65747.1"/>
    <property type="molecule type" value="Genomic_DNA"/>
</dbReference>
<evidence type="ECO:0000313" key="5">
    <source>
        <dbReference type="Proteomes" id="UP000307968"/>
    </source>
</evidence>
<dbReference type="SUPFAM" id="SSF158472">
    <property type="entry name" value="HAMP domain-like"/>
    <property type="match status" value="1"/>
</dbReference>
<dbReference type="SMART" id="SM00304">
    <property type="entry name" value="HAMP"/>
    <property type="match status" value="1"/>
</dbReference>
<reference evidence="4 5" key="1">
    <citation type="submission" date="2019-05" db="EMBL/GenBank/DDBJ databases">
        <authorList>
            <consortium name="Pathogen Informatics"/>
        </authorList>
    </citation>
    <scope>NUCLEOTIDE SEQUENCE [LARGE SCALE GENOMIC DNA]</scope>
    <source>
        <strain evidence="4 5">NCTC12971</strain>
    </source>
</reference>
<keyword evidence="4" id="KW-0418">Kinase</keyword>
<gene>
    <name evidence="4" type="primary">baeS</name>
    <name evidence="4" type="ORF">NCTC12971_04236</name>
</gene>
<evidence type="ECO:0000313" key="4">
    <source>
        <dbReference type="EMBL" id="VTP65747.1"/>
    </source>
</evidence>
<dbReference type="GO" id="GO:0004673">
    <property type="term" value="F:protein histidine kinase activity"/>
    <property type="evidence" value="ECO:0007669"/>
    <property type="project" value="UniProtKB-EC"/>
</dbReference>
<dbReference type="GO" id="GO:0016020">
    <property type="term" value="C:membrane"/>
    <property type="evidence" value="ECO:0007669"/>
    <property type="project" value="InterPro"/>
</dbReference>
<feature type="transmembrane region" description="Helical" evidence="2">
    <location>
        <begin position="135"/>
        <end position="157"/>
    </location>
</feature>
<organism evidence="4 5">
    <name type="scientific">Serratia rubidaea</name>
    <name type="common">Serratia marinorubra</name>
    <dbReference type="NCBI Taxonomy" id="61652"/>
    <lineage>
        <taxon>Bacteria</taxon>
        <taxon>Pseudomonadati</taxon>
        <taxon>Pseudomonadota</taxon>
        <taxon>Gammaproteobacteria</taxon>
        <taxon>Enterobacterales</taxon>
        <taxon>Yersiniaceae</taxon>
        <taxon>Serratia</taxon>
    </lineage>
</organism>
<keyword evidence="2" id="KW-0472">Membrane</keyword>
<feature type="domain" description="HAMP" evidence="3">
    <location>
        <begin position="154"/>
        <end position="206"/>
    </location>
</feature>
<dbReference type="CDD" id="cd06225">
    <property type="entry name" value="HAMP"/>
    <property type="match status" value="1"/>
</dbReference>
<dbReference type="AlphaFoldDB" id="A0A4U9HNH0"/>
<feature type="compositionally biased region" description="Low complexity" evidence="1">
    <location>
        <begin position="219"/>
        <end position="238"/>
    </location>
</feature>
<proteinExistence type="predicted"/>
<evidence type="ECO:0000259" key="3">
    <source>
        <dbReference type="PROSITE" id="PS50885"/>
    </source>
</evidence>
<keyword evidence="4" id="KW-0808">Transferase</keyword>
<evidence type="ECO:0000256" key="2">
    <source>
        <dbReference type="SAM" id="Phobius"/>
    </source>
</evidence>
<keyword evidence="2" id="KW-0812">Transmembrane</keyword>
<keyword evidence="2" id="KW-1133">Transmembrane helix</keyword>
<dbReference type="Pfam" id="PF00672">
    <property type="entry name" value="HAMP"/>
    <property type="match status" value="1"/>
</dbReference>
<protein>
    <submittedName>
        <fullName evidence="4">Signal transduction histidine-protein kinase BaeS</fullName>
        <ecNumber evidence="4">2.7.13.3</ecNumber>
    </submittedName>
</protein>
<name>A0A4U9HNH0_SERRU</name>
<dbReference type="EC" id="2.7.13.3" evidence="4"/>